<feature type="chain" id="PRO_5010339038" evidence="12">
    <location>
        <begin position="24"/>
        <end position="1717"/>
    </location>
</feature>
<reference evidence="15" key="1">
    <citation type="submission" date="2025-08" db="UniProtKB">
        <authorList>
            <consortium name="RefSeq"/>
        </authorList>
    </citation>
    <scope>IDENTIFICATION</scope>
    <source>
        <tissue evidence="15">Gonads</tissue>
    </source>
</reference>
<dbReference type="STRING" id="7574.A0A1S3JVP2"/>
<comment type="caution">
    <text evidence="9">Lacks conserved residue(s) required for the propagation of feature annotation.</text>
</comment>
<dbReference type="PANTHER" id="PTHR11532:SF57">
    <property type="entry name" value="CARBOXYPEPTIDASE D, B"/>
    <property type="match status" value="1"/>
</dbReference>
<evidence type="ECO:0000256" key="9">
    <source>
        <dbReference type="PROSITE-ProRule" id="PRU01379"/>
    </source>
</evidence>
<evidence type="ECO:0000256" key="11">
    <source>
        <dbReference type="SAM" id="Phobius"/>
    </source>
</evidence>
<organism evidence="14 15">
    <name type="scientific">Lingula anatina</name>
    <name type="common">Brachiopod</name>
    <name type="synonym">Lingula unguis</name>
    <dbReference type="NCBI Taxonomy" id="7574"/>
    <lineage>
        <taxon>Eukaryota</taxon>
        <taxon>Metazoa</taxon>
        <taxon>Spiralia</taxon>
        <taxon>Lophotrochozoa</taxon>
        <taxon>Brachiopoda</taxon>
        <taxon>Linguliformea</taxon>
        <taxon>Lingulata</taxon>
        <taxon>Lingulida</taxon>
        <taxon>Linguloidea</taxon>
        <taxon>Lingulidae</taxon>
        <taxon>Lingula</taxon>
    </lineage>
</organism>
<feature type="signal peptide" evidence="12">
    <location>
        <begin position="1"/>
        <end position="23"/>
    </location>
</feature>
<dbReference type="PRINTS" id="PR00765">
    <property type="entry name" value="CRBOXYPTASEA"/>
</dbReference>
<dbReference type="CDD" id="cd03858">
    <property type="entry name" value="M14_CP_N-E_like"/>
    <property type="match status" value="1"/>
</dbReference>
<dbReference type="InterPro" id="IPR008969">
    <property type="entry name" value="CarboxyPept-like_regulatory"/>
</dbReference>
<feature type="region of interest" description="Disordered" evidence="10">
    <location>
        <begin position="417"/>
        <end position="465"/>
    </location>
</feature>
<dbReference type="FunFam" id="2.60.40.1120:FF:000004">
    <property type="entry name" value="Carboxypeptidase E"/>
    <property type="match status" value="1"/>
</dbReference>
<feature type="transmembrane region" description="Helical" evidence="11">
    <location>
        <begin position="1636"/>
        <end position="1658"/>
    </location>
</feature>
<evidence type="ECO:0000256" key="6">
    <source>
        <dbReference type="ARBA" id="ARBA00022801"/>
    </source>
</evidence>
<sequence>MASCDNIRMLIFGIFFLISQICASQNKHLSEERTKRGVDTSHYHNYKELTQMLKDYERQFPTLCRVVSIGKSVQKRELWALQITDNVNMTEPGEPMLKLVGNMHGDETVGREVLIFLIQYLLENYGVNDRVTKLVDNTNIFIMPSLNPDGFEAAVEGKCNSLSHYVGRENANHVDLNRNFPDQFGNPSYKGILQPETQAMIRWIENNKFVLSANLHGGSVVASYPFDDSKKHQESGLYSAAPDDAMFKHLAHVYSNNHKTMHTNTVCVGDNFPGGITNGAHWYDVPGGMEDYNYLHSNCFEITVELSCCKYPPKIELPKEWGNNREALLAYMEEVHKGVKGFVRDKDTGDGIENAEIHVEGINHRITTASHGDYWRLLVPGTYTITAKAEGYDPQIIENIKVTDGDAVSQDFSLKKRDVDTSTKVGSGSGSGDSLAPNSTRSIEPSTSRSSAATAPPTLVTPDNPLGTLIEEVAMLSDADHRLKQSFVEPQVFKHHSQEELTEFMHKYAQEYPAITRLYSVGKSVQGKDLWVIEITDNPGVHEPGEPEFKYIGNMHGNEVVGREILLLFIQFLCENYGKSEVLTLLVNQTRMHIMPTMNPDGYAISKEGDDSGVKGRANAHGVDLNRNFPDQYFNNAGNEKQEPETLAVMKWIKEYPFVLSANLHGGSLVANYPYDDLKSGLGGHGVYSKSPDDQAFKLVSEAYSLAHSTMHKGHPCGERSNEYFSAGITNGAAWYSVAGGMQDWNYLHSNCFEITLELGCFKFPWAKDLPSYWNANKFSLFVYAAQVHKGVRGFVKVHDTGKGLANTTISVAGINHTISTARDGDYWRILAPGTYQVTAAKEGYKSQTKQVVVTSNPAVQVNFTLEKDDVEQWSKQNDFNIAKNLEQTYKTQEQIKEELIQMAKDNPTFVKYRSLGKTGEGNDMASLELGQPSGSVAHVGVFGGLFGDEPVGGEIILRLARHMIEGYKRKDSALSNLLSKAHIHLVPSVDVDGLEEDAKPGDCTGKQYKEPYIANDFEDSENGKIPNAEVPLLKLCFEQHQYHLVLSLEARGVYVRYPLNAKRRNNMGRRVSYTEDDDEFITLVEAYVNAHPAIGSPDQCGHNFTGGAVAGAEVPQETHPGALMDYAYYKHGTFMLSAHVSCCKYPPASELPTLYRDNLGSIMALLSKASQGVRGRITDVKNQPIKGVELKILNHEQNITVSDTGEFYRMFPIGQFHLQASAPAYDTLTKSTDVLGDSIAQLNFQMRKEVTEMSYHNYDAMVNFMRNISSTYPHISNMYSIGQSVRGKDLWVLEVSSNVGAAAHRKVPISLIGGVHGNEAVGKELLLELATYLCSHYRQDYVITQLLENTRIHILPSLNPDGATEATVGDCEGKTGELNANNVDLLTNYPISDSNNSFVLEPETQAVIGWIHQHSFLMSVLLRGGALVTSFPFYAPADDAQTGHPTAVNAVFQHLASTYVKRHPTMQTGQCEHKLSGHSPEFKQGIENGAVWQPATNTMQDFSYLSVGCMQLTVHVECCSYPRDNELAHLWRANKKSLIAVLQEAYQGIRGQIYSHTGYPIEQAVIDIEGSPTQAITNKNGAYWKMLLPGTYTVKVTAEGFVSQTKVVKVDSQRATEVLFELSKIEKIMGLRKEMFVAFIGFTAFVIVILITIMVIYKTYCNSYSYRKLRPNDFMDEDDEEHLHGYSARAALLRKSEYHDEEDESDEEHTLYASKA</sequence>
<dbReference type="PROSITE" id="PS52035">
    <property type="entry name" value="PEPTIDASE_M14"/>
    <property type="match status" value="4"/>
</dbReference>
<dbReference type="GO" id="GO:0008270">
    <property type="term" value="F:zinc ion binding"/>
    <property type="evidence" value="ECO:0007669"/>
    <property type="project" value="InterPro"/>
</dbReference>
<dbReference type="SUPFAM" id="SSF49464">
    <property type="entry name" value="Carboxypeptidase regulatory domain-like"/>
    <property type="match status" value="4"/>
</dbReference>
<dbReference type="CDD" id="cd11308">
    <property type="entry name" value="Peptidase_M14NE-CP-C_like"/>
    <property type="match status" value="3"/>
</dbReference>
<dbReference type="SUPFAM" id="SSF53187">
    <property type="entry name" value="Zn-dependent exopeptidases"/>
    <property type="match status" value="4"/>
</dbReference>
<feature type="domain" description="Peptidase M14" evidence="13">
    <location>
        <begin position="889"/>
        <end position="1170"/>
    </location>
</feature>
<dbReference type="InterPro" id="IPR057246">
    <property type="entry name" value="CARBOXYPEPT_ZN_1"/>
</dbReference>
<keyword evidence="11" id="KW-1133">Transmembrane helix</keyword>
<dbReference type="FunCoup" id="A0A1S3JVP2">
    <property type="interactions" value="958"/>
</dbReference>
<evidence type="ECO:0000313" key="15">
    <source>
        <dbReference type="RefSeq" id="XP_013414480.1"/>
    </source>
</evidence>
<comment type="similarity">
    <text evidence="2 9">Belongs to the peptidase M14 family.</text>
</comment>
<dbReference type="FunFam" id="3.40.630.10:FF:000020">
    <property type="entry name" value="Carboxypeptidase D"/>
    <property type="match status" value="2"/>
</dbReference>
<name>A0A1S3JVP2_LINAN</name>
<dbReference type="InterPro" id="IPR050753">
    <property type="entry name" value="Peptidase_M14_domain"/>
</dbReference>
<gene>
    <name evidence="15" type="primary">LOC106176567</name>
</gene>
<dbReference type="Gene3D" id="2.60.40.1120">
    <property type="entry name" value="Carboxypeptidase-like, regulatory domain"/>
    <property type="match status" value="4"/>
</dbReference>
<keyword evidence="11" id="KW-0472">Membrane</keyword>
<dbReference type="GeneID" id="106176567"/>
<feature type="region of interest" description="Disordered" evidence="10">
    <location>
        <begin position="1698"/>
        <end position="1717"/>
    </location>
</feature>
<keyword evidence="4" id="KW-0645">Protease</keyword>
<keyword evidence="11" id="KW-0812">Transmembrane</keyword>
<dbReference type="CDD" id="cd03868">
    <property type="entry name" value="M14_CPD_I"/>
    <property type="match status" value="1"/>
</dbReference>
<feature type="active site" description="Proton donor/acceptor" evidence="9">
    <location>
        <position position="758"/>
    </location>
</feature>
<feature type="domain" description="Peptidase M14" evidence="13">
    <location>
        <begin position="42"/>
        <end position="335"/>
    </location>
</feature>
<evidence type="ECO:0000313" key="14">
    <source>
        <dbReference type="Proteomes" id="UP000085678"/>
    </source>
</evidence>
<evidence type="ECO:0000256" key="1">
    <source>
        <dbReference type="ARBA" id="ARBA00001947"/>
    </source>
</evidence>
<keyword evidence="7" id="KW-0862">Zinc</keyword>
<dbReference type="PROSITE" id="PS00133">
    <property type="entry name" value="CARBOXYPEPT_ZN_2"/>
    <property type="match status" value="2"/>
</dbReference>
<evidence type="ECO:0000256" key="5">
    <source>
        <dbReference type="ARBA" id="ARBA00022723"/>
    </source>
</evidence>
<evidence type="ECO:0000259" key="13">
    <source>
        <dbReference type="PROSITE" id="PS52035"/>
    </source>
</evidence>
<dbReference type="Pfam" id="PF00246">
    <property type="entry name" value="Peptidase_M14"/>
    <property type="match status" value="4"/>
</dbReference>
<evidence type="ECO:0000256" key="12">
    <source>
        <dbReference type="SAM" id="SignalP"/>
    </source>
</evidence>
<dbReference type="GO" id="GO:0016485">
    <property type="term" value="P:protein processing"/>
    <property type="evidence" value="ECO:0007669"/>
    <property type="project" value="TreeGrafter"/>
</dbReference>
<evidence type="ECO:0000256" key="2">
    <source>
        <dbReference type="ARBA" id="ARBA00005988"/>
    </source>
</evidence>
<dbReference type="Proteomes" id="UP000085678">
    <property type="component" value="Unplaced"/>
</dbReference>
<dbReference type="FunFam" id="3.40.630.10:FF:000026">
    <property type="entry name" value="Carboxypeptidase D"/>
    <property type="match status" value="1"/>
</dbReference>
<keyword evidence="8" id="KW-0325">Glycoprotein</keyword>
<dbReference type="SMART" id="SM00631">
    <property type="entry name" value="Zn_pept"/>
    <property type="match status" value="3"/>
</dbReference>
<evidence type="ECO:0000256" key="8">
    <source>
        <dbReference type="ARBA" id="ARBA00023180"/>
    </source>
</evidence>
<dbReference type="PROSITE" id="PS00132">
    <property type="entry name" value="CARBOXYPEPT_ZN_1"/>
    <property type="match status" value="2"/>
</dbReference>
<dbReference type="KEGG" id="lak:106176567"/>
<evidence type="ECO:0000256" key="3">
    <source>
        <dbReference type="ARBA" id="ARBA00022645"/>
    </source>
</evidence>
<dbReference type="InParanoid" id="A0A1S3JVP2"/>
<feature type="active site" description="Proton donor/acceptor" evidence="9">
    <location>
        <position position="305"/>
    </location>
</feature>
<dbReference type="Pfam" id="PF13620">
    <property type="entry name" value="CarboxypepD_reg"/>
    <property type="match status" value="3"/>
</dbReference>
<keyword evidence="3 15" id="KW-0121">Carboxypeptidase</keyword>
<keyword evidence="12" id="KW-0732">Signal</keyword>
<evidence type="ECO:0000256" key="10">
    <source>
        <dbReference type="SAM" id="MobiDB-lite"/>
    </source>
</evidence>
<proteinExistence type="inferred from homology"/>
<dbReference type="InterPro" id="IPR000834">
    <property type="entry name" value="Peptidase_M14"/>
</dbReference>
<keyword evidence="6" id="KW-0378">Hydrolase</keyword>
<keyword evidence="14" id="KW-1185">Reference proteome</keyword>
<feature type="domain" description="Peptidase M14" evidence="13">
    <location>
        <begin position="1255"/>
        <end position="1546"/>
    </location>
</feature>
<dbReference type="GO" id="GO:0006518">
    <property type="term" value="P:peptide metabolic process"/>
    <property type="evidence" value="ECO:0007669"/>
    <property type="project" value="TreeGrafter"/>
</dbReference>
<accession>A0A1S3JVP2</accession>
<evidence type="ECO:0000256" key="7">
    <source>
        <dbReference type="ARBA" id="ARBA00022833"/>
    </source>
</evidence>
<dbReference type="RefSeq" id="XP_013414480.1">
    <property type="nucleotide sequence ID" value="XM_013559026.1"/>
</dbReference>
<evidence type="ECO:0000256" key="4">
    <source>
        <dbReference type="ARBA" id="ARBA00022670"/>
    </source>
</evidence>
<keyword evidence="5" id="KW-0479">Metal-binding</keyword>
<protein>
    <submittedName>
        <fullName evidence="15">Carboxypeptidase D</fullName>
    </submittedName>
</protein>
<dbReference type="PANTHER" id="PTHR11532">
    <property type="entry name" value="PROTEASE M14 CARBOXYPEPTIDASE"/>
    <property type="match status" value="1"/>
</dbReference>
<dbReference type="OrthoDB" id="10249045at2759"/>
<dbReference type="GO" id="GO:0005615">
    <property type="term" value="C:extracellular space"/>
    <property type="evidence" value="ECO:0007669"/>
    <property type="project" value="TreeGrafter"/>
</dbReference>
<dbReference type="GO" id="GO:0004181">
    <property type="term" value="F:metallocarboxypeptidase activity"/>
    <property type="evidence" value="ECO:0007669"/>
    <property type="project" value="InterPro"/>
</dbReference>
<comment type="cofactor">
    <cofactor evidence="1">
        <name>Zn(2+)</name>
        <dbReference type="ChEBI" id="CHEBI:29105"/>
    </cofactor>
</comment>
<feature type="compositionally biased region" description="Low complexity" evidence="10">
    <location>
        <begin position="445"/>
        <end position="458"/>
    </location>
</feature>
<dbReference type="Gene3D" id="3.40.630.10">
    <property type="entry name" value="Zn peptidases"/>
    <property type="match status" value="4"/>
</dbReference>
<dbReference type="InterPro" id="IPR057247">
    <property type="entry name" value="CARBOXYPEPT_ZN_2"/>
</dbReference>
<feature type="domain" description="Peptidase M14" evidence="13">
    <location>
        <begin position="494"/>
        <end position="788"/>
    </location>
</feature>